<comment type="caution">
    <text evidence="2">The sequence shown here is derived from an EMBL/GenBank/DDBJ whole genome shotgun (WGS) entry which is preliminary data.</text>
</comment>
<keyword evidence="1" id="KW-0472">Membrane</keyword>
<dbReference type="AlphaFoldDB" id="S9U8U4"/>
<dbReference type="Proteomes" id="UP000015354">
    <property type="component" value="Unassembled WGS sequence"/>
</dbReference>
<dbReference type="Pfam" id="PF10712">
    <property type="entry name" value="NAD-GH"/>
    <property type="match status" value="1"/>
</dbReference>
<reference evidence="2 3" key="1">
    <citation type="journal article" date="2013" name="PLoS ONE">
        <title>Predicting the Proteins of Angomonas deanei, Strigomonas culicis and Their Respective Endosymbionts Reveals New Aspects of the Trypanosomatidae Family.</title>
        <authorList>
            <person name="Motta M.C."/>
            <person name="Martins A.C."/>
            <person name="de Souza S.S."/>
            <person name="Catta-Preta C.M."/>
            <person name="Silva R."/>
            <person name="Klein C.C."/>
            <person name="de Almeida L.G."/>
            <person name="de Lima Cunha O."/>
            <person name="Ciapina L.P."/>
            <person name="Brocchi M."/>
            <person name="Colabardini A.C."/>
            <person name="de Araujo Lima B."/>
            <person name="Machado C.R."/>
            <person name="de Almeida Soares C.M."/>
            <person name="Probst C.M."/>
            <person name="de Menezes C.B."/>
            <person name="Thompson C.E."/>
            <person name="Bartholomeu D.C."/>
            <person name="Gradia D.F."/>
            <person name="Pavoni D.P."/>
            <person name="Grisard E.C."/>
            <person name="Fantinatti-Garboggini F."/>
            <person name="Marchini F.K."/>
            <person name="Rodrigues-Luiz G.F."/>
            <person name="Wagner G."/>
            <person name="Goldman G.H."/>
            <person name="Fietto J.L."/>
            <person name="Elias M.C."/>
            <person name="Goldman M.H."/>
            <person name="Sagot M.F."/>
            <person name="Pereira M."/>
            <person name="Stoco P.H."/>
            <person name="de Mendonca-Neto R.P."/>
            <person name="Teixeira S.M."/>
            <person name="Maciel T.E."/>
            <person name="de Oliveira Mendes T.A."/>
            <person name="Urmenyi T.P."/>
            <person name="de Souza W."/>
            <person name="Schenkman S."/>
            <person name="de Vasconcelos A.T."/>
        </authorList>
    </citation>
    <scope>NUCLEOTIDE SEQUENCE [LARGE SCALE GENOMIC DNA]</scope>
</reference>
<dbReference type="InterPro" id="IPR019651">
    <property type="entry name" value="Glutamate_DH_NAD-spec"/>
</dbReference>
<gene>
    <name evidence="2" type="ORF">STCU_05894</name>
</gene>
<feature type="transmembrane region" description="Helical" evidence="1">
    <location>
        <begin position="23"/>
        <end position="46"/>
    </location>
</feature>
<dbReference type="OrthoDB" id="2017405at2759"/>
<evidence type="ECO:0000313" key="2">
    <source>
        <dbReference type="EMBL" id="EPY27152.1"/>
    </source>
</evidence>
<organism evidence="2 3">
    <name type="scientific">Strigomonas culicis</name>
    <dbReference type="NCBI Taxonomy" id="28005"/>
    <lineage>
        <taxon>Eukaryota</taxon>
        <taxon>Discoba</taxon>
        <taxon>Euglenozoa</taxon>
        <taxon>Kinetoplastea</taxon>
        <taxon>Metakinetoplastina</taxon>
        <taxon>Trypanosomatida</taxon>
        <taxon>Trypanosomatidae</taxon>
        <taxon>Strigomonadinae</taxon>
        <taxon>Strigomonas</taxon>
    </lineage>
</organism>
<sequence length="566" mass="57438">MARGAAHALVHLGHDGVAGGLELLLVGLVLLLGRLLVVVQPLQLLLDGLVQRLLVAGVELAGHVGVADGVLHGVGVVLQAVLGLHALAQLAVLLLVLGGVVDHAVDVGLAEAALVVGDGDLVALAGALLLRGHVEDAVRIKVEGDLDLGHAAGRGGDAGEVEGAQGVAVLGHGALALVDLDVHAGLVVRVRGEDLALLGGDGGVALDEGRHDAAGGLNAEGERGHVQQQQTLRLLALSAGQDEGLHRRAVGHGLVGVDALVQLLAAEVVGDEALHLGDAGGAADEHYVVHGALVHLGVGQHALHGLHGATEEVTAQLLEARAGDGGLEVDVVEQRVDLDGRLGGGRQRALGALAGRAQAAQGAVVVGEVLALVLALELVGEEVDEAVIEVLAAEVGITRGGFDLEDAAVDREQRHIERTAAEIEDEHVLLLVVTLVQTVGDGGRGGLVDDAEHLKTRDRAGVLGGLALGVVEVGGDGHDGLLDLLAEVGLRDLLHLEQHHGADLLGREGLVLAVELHLHDGQVALGDDLEGPVLHVALHLGVLELAADQALGVEDGVVGVQWRPVV</sequence>
<accession>S9U8U4</accession>
<keyword evidence="1" id="KW-1133">Transmembrane helix</keyword>
<name>S9U8U4_9TRYP</name>
<keyword evidence="3" id="KW-1185">Reference proteome</keyword>
<proteinExistence type="predicted"/>
<evidence type="ECO:0000256" key="1">
    <source>
        <dbReference type="SAM" id="Phobius"/>
    </source>
</evidence>
<keyword evidence="1" id="KW-0812">Transmembrane</keyword>
<dbReference type="EMBL" id="ATMH01005894">
    <property type="protein sequence ID" value="EPY27152.1"/>
    <property type="molecule type" value="Genomic_DNA"/>
</dbReference>
<protein>
    <submittedName>
        <fullName evidence="2">NAD-specific glutamate dehydrogenase domain protein</fullName>
    </submittedName>
</protein>
<evidence type="ECO:0000313" key="3">
    <source>
        <dbReference type="Proteomes" id="UP000015354"/>
    </source>
</evidence>